<dbReference type="Proteomes" id="UP000199062">
    <property type="component" value="Unassembled WGS sequence"/>
</dbReference>
<gene>
    <name evidence="2" type="ORF">SAMN05216559_1906</name>
</gene>
<keyword evidence="3" id="KW-1185">Reference proteome</keyword>
<name>A0A1I6L2Q2_9EURY</name>
<feature type="domain" description="DUF7979" evidence="1">
    <location>
        <begin position="176"/>
        <end position="267"/>
    </location>
</feature>
<evidence type="ECO:0000259" key="1">
    <source>
        <dbReference type="Pfam" id="PF25934"/>
    </source>
</evidence>
<dbReference type="AlphaFoldDB" id="A0A1I6L2Q2"/>
<proteinExistence type="predicted"/>
<organism evidence="2 3">
    <name type="scientific">Halomicrobium zhouii</name>
    <dbReference type="NCBI Taxonomy" id="767519"/>
    <lineage>
        <taxon>Archaea</taxon>
        <taxon>Methanobacteriati</taxon>
        <taxon>Methanobacteriota</taxon>
        <taxon>Stenosarchaea group</taxon>
        <taxon>Halobacteria</taxon>
        <taxon>Halobacteriales</taxon>
        <taxon>Haloarculaceae</taxon>
        <taxon>Halomicrobium</taxon>
    </lineage>
</organism>
<protein>
    <recommendedName>
        <fullName evidence="1">DUF7979 domain-containing protein</fullName>
    </recommendedName>
</protein>
<sequence length="275" mass="31026">MRGYRVSISPFAPTEQLVTGFRPAQQRLVDRIVAEDGVVLETYGQRPIRDEQYTLRDGTYYRIDYQQTGSESVPAKTADLSWENGREAPEDETVLTYADLPAVDQHALEYLVLGPEYSREGLPEQGLGVGDSPAPYPQGTADSELVGAGTTWVEWDGRAYRVTISTEDRTNTRRTFDYTATRVADSTESFSAYVTDRYLTVLEDLSTEERTVLEAAIDAGEDGDYEDCNEPSPGYEQLRERMDSISDLPDPATNHWYVSYEGERYLLELYSLTRS</sequence>
<accession>A0A1I6L2Q2</accession>
<dbReference type="InterPro" id="IPR058285">
    <property type="entry name" value="DUF7979"/>
</dbReference>
<evidence type="ECO:0000313" key="3">
    <source>
        <dbReference type="Proteomes" id="UP000199062"/>
    </source>
</evidence>
<dbReference type="OrthoDB" id="313217at2157"/>
<reference evidence="2 3" key="1">
    <citation type="submission" date="2016-10" db="EMBL/GenBank/DDBJ databases">
        <authorList>
            <person name="de Groot N.N."/>
        </authorList>
    </citation>
    <scope>NUCLEOTIDE SEQUENCE [LARGE SCALE GENOMIC DNA]</scope>
    <source>
        <strain evidence="2 3">CGMCC 1.10457</strain>
    </source>
</reference>
<evidence type="ECO:0000313" key="2">
    <source>
        <dbReference type="EMBL" id="SFR97744.1"/>
    </source>
</evidence>
<dbReference type="Pfam" id="PF25934">
    <property type="entry name" value="DUF7979"/>
    <property type="match status" value="1"/>
</dbReference>
<dbReference type="EMBL" id="FOZK01000002">
    <property type="protein sequence ID" value="SFR97744.1"/>
    <property type="molecule type" value="Genomic_DNA"/>
</dbReference>
<dbReference type="RefSeq" id="WP_089816189.1">
    <property type="nucleotide sequence ID" value="NZ_FOZK01000002.1"/>
</dbReference>